<accession>A0A4S4K9R8</accession>
<dbReference type="Proteomes" id="UP000309038">
    <property type="component" value="Unassembled WGS sequence"/>
</dbReference>
<keyword evidence="3" id="KW-0347">Helicase</keyword>
<evidence type="ECO:0000259" key="6">
    <source>
        <dbReference type="Pfam" id="PF00656"/>
    </source>
</evidence>
<dbReference type="Pfam" id="PF13087">
    <property type="entry name" value="AAA_12"/>
    <property type="match status" value="1"/>
</dbReference>
<dbReference type="GO" id="GO:0006508">
    <property type="term" value="P:proteolysis"/>
    <property type="evidence" value="ECO:0007669"/>
    <property type="project" value="InterPro"/>
</dbReference>
<evidence type="ECO:0000259" key="7">
    <source>
        <dbReference type="Pfam" id="PF13087"/>
    </source>
</evidence>
<dbReference type="GO" id="GO:0043139">
    <property type="term" value="F:5'-3' DNA helicase activity"/>
    <property type="evidence" value="ECO:0007669"/>
    <property type="project" value="TreeGrafter"/>
</dbReference>
<dbReference type="GO" id="GO:0005524">
    <property type="term" value="F:ATP binding"/>
    <property type="evidence" value="ECO:0007669"/>
    <property type="project" value="UniProtKB-KW"/>
</dbReference>
<evidence type="ECO:0000256" key="4">
    <source>
        <dbReference type="ARBA" id="ARBA00022840"/>
    </source>
</evidence>
<dbReference type="PANTHER" id="PTHR43788">
    <property type="entry name" value="DNA2/NAM7 HELICASE FAMILY MEMBER"/>
    <property type="match status" value="1"/>
</dbReference>
<proteinExistence type="predicted"/>
<dbReference type="InterPro" id="IPR011600">
    <property type="entry name" value="Pept_C14_caspase"/>
</dbReference>
<protein>
    <submittedName>
        <fullName evidence="8">Uncharacterized protein</fullName>
    </submittedName>
</protein>
<keyword evidence="2" id="KW-0378">Hydrolase</keyword>
<evidence type="ECO:0000256" key="1">
    <source>
        <dbReference type="ARBA" id="ARBA00022741"/>
    </source>
</evidence>
<keyword evidence="1" id="KW-0547">Nucleotide-binding</keyword>
<dbReference type="GO" id="GO:0004197">
    <property type="term" value="F:cysteine-type endopeptidase activity"/>
    <property type="evidence" value="ECO:0007669"/>
    <property type="project" value="InterPro"/>
</dbReference>
<reference evidence="8 9" key="1">
    <citation type="submission" date="2019-02" db="EMBL/GenBank/DDBJ databases">
        <title>Genome sequencing of the rare red list fungi Phlebia centrifuga.</title>
        <authorList>
            <person name="Buettner E."/>
            <person name="Kellner H."/>
        </authorList>
    </citation>
    <scope>NUCLEOTIDE SEQUENCE [LARGE SCALE GENOMIC DNA]</scope>
    <source>
        <strain evidence="8 9">DSM 108282</strain>
    </source>
</reference>
<feature type="domain" description="Peptidase C14 caspase" evidence="6">
    <location>
        <begin position="544"/>
        <end position="827"/>
    </location>
</feature>
<evidence type="ECO:0000313" key="8">
    <source>
        <dbReference type="EMBL" id="THG94613.1"/>
    </source>
</evidence>
<feature type="domain" description="DNA2/NAM7 helicase-like C-terminal" evidence="7">
    <location>
        <begin position="369"/>
        <end position="419"/>
    </location>
</feature>
<feature type="region of interest" description="Disordered" evidence="5">
    <location>
        <begin position="511"/>
        <end position="532"/>
    </location>
</feature>
<dbReference type="EMBL" id="SGPJ01000422">
    <property type="protein sequence ID" value="THG94613.1"/>
    <property type="molecule type" value="Genomic_DNA"/>
</dbReference>
<dbReference type="Pfam" id="PF00656">
    <property type="entry name" value="Peptidase_C14"/>
    <property type="match status" value="1"/>
</dbReference>
<dbReference type="PANTHER" id="PTHR43788:SF8">
    <property type="entry name" value="DNA-BINDING PROTEIN SMUBP-2"/>
    <property type="match status" value="1"/>
</dbReference>
<organism evidence="8 9">
    <name type="scientific">Hermanssonia centrifuga</name>
    <dbReference type="NCBI Taxonomy" id="98765"/>
    <lineage>
        <taxon>Eukaryota</taxon>
        <taxon>Fungi</taxon>
        <taxon>Dikarya</taxon>
        <taxon>Basidiomycota</taxon>
        <taxon>Agaricomycotina</taxon>
        <taxon>Agaricomycetes</taxon>
        <taxon>Polyporales</taxon>
        <taxon>Meruliaceae</taxon>
        <taxon>Hermanssonia</taxon>
    </lineage>
</organism>
<dbReference type="InterPro" id="IPR027417">
    <property type="entry name" value="P-loop_NTPase"/>
</dbReference>
<keyword evidence="4" id="KW-0067">ATP-binding</keyword>
<evidence type="ECO:0000313" key="9">
    <source>
        <dbReference type="Proteomes" id="UP000309038"/>
    </source>
</evidence>
<evidence type="ECO:0000256" key="5">
    <source>
        <dbReference type="SAM" id="MobiDB-lite"/>
    </source>
</evidence>
<comment type="caution">
    <text evidence="8">The sequence shown here is derived from an EMBL/GenBank/DDBJ whole genome shotgun (WGS) entry which is preliminary data.</text>
</comment>
<dbReference type="Gene3D" id="3.40.50.1460">
    <property type="match status" value="1"/>
</dbReference>
<dbReference type="Pfam" id="PF13604">
    <property type="entry name" value="AAA_30"/>
    <property type="match status" value="1"/>
</dbReference>
<dbReference type="SUPFAM" id="SSF52540">
    <property type="entry name" value="P-loop containing nucleoside triphosphate hydrolases"/>
    <property type="match status" value="1"/>
</dbReference>
<dbReference type="Gene3D" id="3.40.50.300">
    <property type="entry name" value="P-loop containing nucleotide triphosphate hydrolases"/>
    <property type="match status" value="2"/>
</dbReference>
<keyword evidence="9" id="KW-1185">Reference proteome</keyword>
<gene>
    <name evidence="8" type="ORF">EW026_g6900</name>
</gene>
<dbReference type="CDD" id="cd17934">
    <property type="entry name" value="DEXXQc_Upf1-like"/>
    <property type="match status" value="1"/>
</dbReference>
<dbReference type="InterPro" id="IPR041679">
    <property type="entry name" value="DNA2/NAM7-like_C"/>
</dbReference>
<dbReference type="InterPro" id="IPR050534">
    <property type="entry name" value="Coronavir_polyprotein_1ab"/>
</dbReference>
<sequence length="1084" mass="120962">MCGALKVETINLSKELEAIKPMNAENEFKAIEKNATGELVLENSRFKTRVRASAQTEIIMENAFGQRVVGRAVKADASKVERSLRVPKTGETSLFFAFLGGKVIYKGKKPLGKHTPPRDAAFMDLNDSQRQVAAAMISITEPLVIAHGPPGTGKTTTITAAVNYWKQQSQPVWIIAQSNVGVKNIARSLAKKKFTDFKLIVSKEFYVEWHEDLYNQVEDNLIRSDDLGRVGDPTETERMLGGSRIILCTLSMLSNPVLDDTGVYKLVPVERLVVDEASQISTSEYLHLFHKFQKIEKICFFGDPKQLPPYGREAAPLMQSIFDVKHLKPAAYFLNTQYRMPIPLGNFISDEVYNKKLKSVHNIDNISCISFVDVDKGHEKEFVIVSTVRTSKPGFLSSVSRNNVMLSRPTIGMVIVTNKSFLEYSGWDTLIGKLAERWASLAGGSGYVWTNWRRIADQTAHMPSVDAPKPRHQFPAAAQPANHSSATAPGHLHDLRIAMHDLRLTGAAAPVSVKRPPSASVNHDSPGLGVPAWRSNPKLQVSIEEYADPQKQWPILTGADKDTFRTAAYLSKLEVPQENVLVLTGQSATRGAIITKFQEHLIDNPKIKRGDPILFHFSGHGSRKPAPKGWNVIEDEEEEGEMRRQVEIIIPWDEGVEDHAGRKICGIPDRTIGALLSKVAKLHGDNITVVLDCCHSGHGTRGVSDSATKFFEEYAIRGVDPSGVTALREDIDQDILAEDLSSPKSFRRGGFSESHGGNHVLMAACGQKESARGNKDGGLFTRYWLRALQREINPRTYAELMKHVDKELDFLRIKYPEIDINQHPQCEGVVRDRLVFEETMMSADYFPAERRKDLGENIVRIEAGEAHGIQEGTLFELHEMDNMLQSQRTMGSATATEVDAEHCIAEFAEGIVFDGSKCTALVLQHRYHLKYSVDNATQTSPAAKKTLALLRKSLSKTQPNVSSLAEEVPHGEVVDLVVKIDSSGEVVLNRLDPFLRTLKTDPPRIQPDEMETANFPYILNAIARFNMHLALTNPKHPLIDNIEFSFHRLEQSGKIEEWDDDDPLLEPAEKIPFVDDEARFVQRD</sequence>
<evidence type="ECO:0000256" key="2">
    <source>
        <dbReference type="ARBA" id="ARBA00022801"/>
    </source>
</evidence>
<name>A0A4S4K9R8_9APHY</name>
<feature type="non-terminal residue" evidence="8">
    <location>
        <position position="1084"/>
    </location>
</feature>
<dbReference type="AlphaFoldDB" id="A0A4S4K9R8"/>
<evidence type="ECO:0000256" key="3">
    <source>
        <dbReference type="ARBA" id="ARBA00022806"/>
    </source>
</evidence>